<dbReference type="RefSeq" id="XP_011129629.1">
    <property type="nucleotide sequence ID" value="XM_011131327.1"/>
</dbReference>
<dbReference type="VEuPathDB" id="CryptoDB:GNI_047670"/>
<gene>
    <name evidence="2" type="ORF">GNI_047670</name>
</gene>
<keyword evidence="3" id="KW-1185">Reference proteome</keyword>
<sequence>MGHYDVELDGWLINDQNPGASGSLDAFDQDWELFLTDHTEAETNSTVDQRCERPEPVLAEQPTESPRQPGVRQPCVGEDAVYRPDVLQGLTARVLSDCLAEEEAPLQSFSETEANELLKYVIHCFRGGRRKQNVNISFETCAWRALNLALFLRERLSKQSLIDTSTQSVGPSQVARSEFGALIDGAEQIVKRPLGVGDVWFLACTMRALKMADSRNLKTLPAWRSTALLYRDTIPDDLPRLPQGKEAIRLVATASKLQFWLHQAAAAFRSGEPAAVNPFQRQATVSSSRTAVGRNRFDEEIKTWMARIPGPPKIKTISQYAMWLLSWANTESRSVMNSARKVEAASKAAGRRPSSSCWDHHADSALRAFVATVAQSYVDEEQRTASRYGKEWMDREGILSAEGKCEVAEFAADWMRRLKVDKVQACHSVKKNGFRHCGWRWLHLAGVIKDQLGPSEVDGLVAVVERGVPRPEQVSPLWFLASVIRMPGASLALDKQIKKRLGTGDNGWTSSVALHRDVFPGDFGPLPESQASRQQLAALCWVAHWLKKGAQHFGQSRRGRKVPAHKLWQSSVFGCVTRLARRVLGDGTFAKLIALFRARLPPAAHLSDTVLMDCLLRYAELRKERVDEFCKQFQLPPTQPPQKRHLPTTPDLGPTNKMAMNCP</sequence>
<protein>
    <submittedName>
        <fullName evidence="2">Uncharacterized protein</fullName>
    </submittedName>
</protein>
<accession>A0A023B9S6</accession>
<dbReference type="AlphaFoldDB" id="A0A023B9S6"/>
<feature type="region of interest" description="Disordered" evidence="1">
    <location>
        <begin position="42"/>
        <end position="73"/>
    </location>
</feature>
<proteinExistence type="predicted"/>
<comment type="caution">
    <text evidence="2">The sequence shown here is derived from an EMBL/GenBank/DDBJ whole genome shotgun (WGS) entry which is preliminary data.</text>
</comment>
<feature type="region of interest" description="Disordered" evidence="1">
    <location>
        <begin position="637"/>
        <end position="663"/>
    </location>
</feature>
<name>A0A023B9S6_GRENI</name>
<dbReference type="EMBL" id="AFNH02000368">
    <property type="protein sequence ID" value="EZG74068.1"/>
    <property type="molecule type" value="Genomic_DNA"/>
</dbReference>
<organism evidence="2 3">
    <name type="scientific">Gregarina niphandrodes</name>
    <name type="common">Septate eugregarine</name>
    <dbReference type="NCBI Taxonomy" id="110365"/>
    <lineage>
        <taxon>Eukaryota</taxon>
        <taxon>Sar</taxon>
        <taxon>Alveolata</taxon>
        <taxon>Apicomplexa</taxon>
        <taxon>Conoidasida</taxon>
        <taxon>Gregarinasina</taxon>
        <taxon>Eugregarinorida</taxon>
        <taxon>Gregarinidae</taxon>
        <taxon>Gregarina</taxon>
    </lineage>
</organism>
<evidence type="ECO:0000256" key="1">
    <source>
        <dbReference type="SAM" id="MobiDB-lite"/>
    </source>
</evidence>
<dbReference type="Proteomes" id="UP000019763">
    <property type="component" value="Unassembled WGS sequence"/>
</dbReference>
<reference evidence="2" key="1">
    <citation type="submission" date="2013-12" db="EMBL/GenBank/DDBJ databases">
        <authorList>
            <person name="Omoto C.K."/>
            <person name="Sibley D."/>
            <person name="Venepally P."/>
            <person name="Hadjithomas M."/>
            <person name="Karamycheva S."/>
            <person name="Brunk B."/>
            <person name="Roos D."/>
            <person name="Caler E."/>
            <person name="Lorenzi H."/>
        </authorList>
    </citation>
    <scope>NUCLEOTIDE SEQUENCE</scope>
</reference>
<dbReference type="GeneID" id="22911751"/>
<evidence type="ECO:0000313" key="2">
    <source>
        <dbReference type="EMBL" id="EZG74068.1"/>
    </source>
</evidence>
<evidence type="ECO:0000313" key="3">
    <source>
        <dbReference type="Proteomes" id="UP000019763"/>
    </source>
</evidence>